<reference evidence="2 3" key="1">
    <citation type="submission" date="2016-12" db="EMBL/GenBank/DDBJ databases">
        <title>The genomes of Aspergillus section Nigri reveals drivers in fungal speciation.</title>
        <authorList>
            <consortium name="DOE Joint Genome Institute"/>
            <person name="Vesth T.C."/>
            <person name="Nybo J."/>
            <person name="Theobald S."/>
            <person name="Brandl J."/>
            <person name="Frisvad J.C."/>
            <person name="Nielsen K.F."/>
            <person name="Lyhne E.K."/>
            <person name="Kogle M.E."/>
            <person name="Kuo A."/>
            <person name="Riley R."/>
            <person name="Clum A."/>
            <person name="Nolan M."/>
            <person name="Lipzen A."/>
            <person name="Salamov A."/>
            <person name="Henrissat B."/>
            <person name="Wiebenga A."/>
            <person name="De Vries R.P."/>
            <person name="Grigoriev I.V."/>
            <person name="Mortensen U.H."/>
            <person name="Andersen M.R."/>
            <person name="Baker S.E."/>
        </authorList>
    </citation>
    <scope>NUCLEOTIDE SEQUENCE [LARGE SCALE GENOMIC DNA]</scope>
    <source>
        <strain evidence="2 3">JOP 1030-1</strain>
    </source>
</reference>
<feature type="signal peptide" evidence="1">
    <location>
        <begin position="1"/>
        <end position="21"/>
    </location>
</feature>
<dbReference type="AlphaFoldDB" id="A0A318ZAJ5"/>
<feature type="chain" id="PRO_5016324242" evidence="1">
    <location>
        <begin position="22"/>
        <end position="206"/>
    </location>
</feature>
<evidence type="ECO:0000313" key="3">
    <source>
        <dbReference type="Proteomes" id="UP000248349"/>
    </source>
</evidence>
<keyword evidence="3" id="KW-1185">Reference proteome</keyword>
<organism evidence="2 3">
    <name type="scientific">Aspergillus saccharolyticus JOP 1030-1</name>
    <dbReference type="NCBI Taxonomy" id="1450539"/>
    <lineage>
        <taxon>Eukaryota</taxon>
        <taxon>Fungi</taxon>
        <taxon>Dikarya</taxon>
        <taxon>Ascomycota</taxon>
        <taxon>Pezizomycotina</taxon>
        <taxon>Eurotiomycetes</taxon>
        <taxon>Eurotiomycetidae</taxon>
        <taxon>Eurotiales</taxon>
        <taxon>Aspergillaceae</taxon>
        <taxon>Aspergillus</taxon>
        <taxon>Aspergillus subgen. Circumdati</taxon>
    </lineage>
</organism>
<evidence type="ECO:0000256" key="1">
    <source>
        <dbReference type="SAM" id="SignalP"/>
    </source>
</evidence>
<dbReference type="GeneID" id="37078678"/>
<keyword evidence="1" id="KW-0732">Signal</keyword>
<dbReference type="EMBL" id="KZ821238">
    <property type="protein sequence ID" value="PYH44309.1"/>
    <property type="molecule type" value="Genomic_DNA"/>
</dbReference>
<gene>
    <name evidence="2" type="ORF">BP01DRAFT_383801</name>
</gene>
<sequence length="206" mass="22498">MRTTLNLQFLAVLALALGLFGQPITELNSPSTTNSHLAVSGPNFAAPEPEVDALIVSLLRIGANVIALDKTISTLQLHEDSVSLMQAQMEAINRSIEDMNAQALALDYLDPVQSKRVTSNTVILKPTYTHLLKVIAEQKGAIWVLQFGKPMHDWLGDFRTLLLVGNVVLNAILTIPDGALIEAAWALQDREFPPVQALFHGPYPEL</sequence>
<evidence type="ECO:0000313" key="2">
    <source>
        <dbReference type="EMBL" id="PYH44309.1"/>
    </source>
</evidence>
<protein>
    <submittedName>
        <fullName evidence="2">Uncharacterized protein</fullName>
    </submittedName>
</protein>
<dbReference type="OrthoDB" id="4470623at2759"/>
<dbReference type="RefSeq" id="XP_025430291.1">
    <property type="nucleotide sequence ID" value="XM_025577449.1"/>
</dbReference>
<proteinExistence type="predicted"/>
<accession>A0A318ZAJ5</accession>
<dbReference type="Proteomes" id="UP000248349">
    <property type="component" value="Unassembled WGS sequence"/>
</dbReference>
<name>A0A318ZAJ5_9EURO</name>